<evidence type="ECO:0000256" key="1">
    <source>
        <dbReference type="SAM" id="MobiDB-lite"/>
    </source>
</evidence>
<dbReference type="Proteomes" id="UP000325598">
    <property type="component" value="Unassembled WGS sequence"/>
</dbReference>
<gene>
    <name evidence="2" type="ORF">San01_12880</name>
</gene>
<name>A0A5J4LAE6_9ACTN</name>
<evidence type="ECO:0000313" key="2">
    <source>
        <dbReference type="EMBL" id="GES28801.1"/>
    </source>
</evidence>
<dbReference type="AlphaFoldDB" id="A0A5J4LAE6"/>
<sequence length="83" mass="9153">MASRGALDGADPAQRGEGRLAAQTFRIVPDSDQQGDGTVRTDAHRGEQLREMALHVPGQMVFQFTDLPGQLLWWGYLNLLTLC</sequence>
<protein>
    <submittedName>
        <fullName evidence="2">Uncharacterized protein</fullName>
    </submittedName>
</protein>
<organism evidence="2 3">
    <name type="scientific">Streptomyces angustmyceticus</name>
    <dbReference type="NCBI Taxonomy" id="285578"/>
    <lineage>
        <taxon>Bacteria</taxon>
        <taxon>Bacillati</taxon>
        <taxon>Actinomycetota</taxon>
        <taxon>Actinomycetes</taxon>
        <taxon>Kitasatosporales</taxon>
        <taxon>Streptomycetaceae</taxon>
        <taxon>Streptomyces</taxon>
    </lineage>
</organism>
<proteinExistence type="predicted"/>
<dbReference type="EMBL" id="BLAG01000005">
    <property type="protein sequence ID" value="GES28801.1"/>
    <property type="molecule type" value="Genomic_DNA"/>
</dbReference>
<accession>A0A5J4LAE6</accession>
<evidence type="ECO:0000313" key="3">
    <source>
        <dbReference type="Proteomes" id="UP000325598"/>
    </source>
</evidence>
<reference evidence="2 3" key="1">
    <citation type="submission" date="2019-10" db="EMBL/GenBank/DDBJ databases">
        <title>Whole genome shotgun sequence of Streptomyces angustmyceticus NBRC 3934.</title>
        <authorList>
            <person name="Hosoyama A."/>
            <person name="Ichikawa N."/>
            <person name="Kimura A."/>
            <person name="Kitahashi Y."/>
            <person name="Komaki H."/>
            <person name="Uohara A."/>
        </authorList>
    </citation>
    <scope>NUCLEOTIDE SEQUENCE [LARGE SCALE GENOMIC DNA]</scope>
    <source>
        <strain evidence="2 3">NBRC 3934</strain>
    </source>
</reference>
<feature type="region of interest" description="Disordered" evidence="1">
    <location>
        <begin position="1"/>
        <end position="44"/>
    </location>
</feature>
<keyword evidence="3" id="KW-1185">Reference proteome</keyword>
<comment type="caution">
    <text evidence="2">The sequence shown here is derived from an EMBL/GenBank/DDBJ whole genome shotgun (WGS) entry which is preliminary data.</text>
</comment>